<dbReference type="InterPro" id="IPR021136">
    <property type="entry name" value="Flagellar_hook_control-like_C"/>
</dbReference>
<protein>
    <recommendedName>
        <fullName evidence="1">Flagellar hook-length control protein-like C-terminal domain-containing protein</fullName>
    </recommendedName>
</protein>
<dbReference type="EMBL" id="PNBX01000015">
    <property type="protein sequence ID" value="TMO69520.1"/>
    <property type="molecule type" value="Genomic_DNA"/>
</dbReference>
<proteinExistence type="predicted"/>
<dbReference type="RefSeq" id="WP_138590539.1">
    <property type="nucleotide sequence ID" value="NZ_PNBX01000015.1"/>
</dbReference>
<accession>A0A5S3VBT7</accession>
<organism evidence="2 3">
    <name type="scientific">Pseudoalteromonas aurantia</name>
    <dbReference type="NCBI Taxonomy" id="43654"/>
    <lineage>
        <taxon>Bacteria</taxon>
        <taxon>Pseudomonadati</taxon>
        <taxon>Pseudomonadota</taxon>
        <taxon>Gammaproteobacteria</taxon>
        <taxon>Alteromonadales</taxon>
        <taxon>Pseudoalteromonadaceae</taxon>
        <taxon>Pseudoalteromonas</taxon>
    </lineage>
</organism>
<gene>
    <name evidence="2" type="ORF">CWC19_04970</name>
</gene>
<feature type="domain" description="Flagellar hook-length control protein-like C-terminal" evidence="1">
    <location>
        <begin position="656"/>
        <end position="734"/>
    </location>
</feature>
<dbReference type="AlphaFoldDB" id="A0A5S3VBT7"/>
<reference evidence="2 3" key="1">
    <citation type="submission" date="2018-01" db="EMBL/GenBank/DDBJ databases">
        <authorList>
            <person name="Paulsen S."/>
            <person name="Gram L.K."/>
        </authorList>
    </citation>
    <scope>NUCLEOTIDE SEQUENCE [LARGE SCALE GENOMIC DNA]</scope>
    <source>
        <strain evidence="2 3">S3790</strain>
    </source>
</reference>
<dbReference type="Proteomes" id="UP000307217">
    <property type="component" value="Unassembled WGS sequence"/>
</dbReference>
<comment type="caution">
    <text evidence="2">The sequence shown here is derived from an EMBL/GenBank/DDBJ whole genome shotgun (WGS) entry which is preliminary data.</text>
</comment>
<dbReference type="Gene3D" id="3.30.750.140">
    <property type="match status" value="1"/>
</dbReference>
<evidence type="ECO:0000313" key="2">
    <source>
        <dbReference type="EMBL" id="TMO69520.1"/>
    </source>
</evidence>
<reference evidence="3" key="2">
    <citation type="submission" date="2019-06" db="EMBL/GenBank/DDBJ databases">
        <title>Co-occurence of chitin degradation, pigmentation and bioactivity in marine Pseudoalteromonas.</title>
        <authorList>
            <person name="Sonnenschein E.C."/>
            <person name="Bech P.K."/>
        </authorList>
    </citation>
    <scope>NUCLEOTIDE SEQUENCE [LARGE SCALE GENOMIC DNA]</scope>
    <source>
        <strain evidence="3">S3790</strain>
    </source>
</reference>
<sequence length="750" mass="82637">MNKQPISIQPSSTSDTRAVLSDAGTKSELNLSTQTFTARNIVIKPNSLQMEVELNGRWQPLRLAINNGNTVPIRIEEALITLHNNGQSLTLKTPEQNVQIKAANALLSLLTLLKNQHPSTNIQHHVSVTEKPHPQLHFNKLGMSLSINPVLAQVLKNESKLVAGIQADAHKISFTLFNQFEDKLLAGTISKHKVIDSLSAQKQMPLMLVDKQSVQIKFTESQQPLKLSDALISTKPSKAGKAGNKWFPVEISKQTQGVKLSQVPQSHLLALSHPIKRQFSGVTTQPTTTIQNVDSVRLETTLNYTKPLLNISLDDIKLAVKTALIKWAALPFSSPNNPKLTYATPGSKATFTPQLINQVGPPMVLQSAQHPAQPPIVQLLSQLTQALQDPILAKSSLPDKEIGQTNPTLLKIQTSPLIAAQETSLSANTPRQKSLSDAPYVPKLPIERLLLSTLLAVKPSNQSNTAVNSDISPKIEALLNYRNSNSIDLTRLVNNAFSRMISEENTNSEKVLQELQPQLGQLLSSQPKTTIKTTAANFTQALDKLLVTLIAAPKAVQGYSEDAQLERLHTLLKTLTPEFKSVQPKQMLQNLPLLQSQLVDDLIQVNNASHVNLPANPNAAKFDSDTQLLLSLFLPMKLPSECKQTELQIGQYKRKAKENMPEKTVWFIRLNFDYANQGKISAHAELMDKSLDIQLLASTVQARQLAAPHIDGLRRKLSEHGLQVSEIALSENAEQVELFFNSHSIVNIQV</sequence>
<dbReference type="OrthoDB" id="6311182at2"/>
<dbReference type="Pfam" id="PF02120">
    <property type="entry name" value="Flg_hook"/>
    <property type="match status" value="1"/>
</dbReference>
<evidence type="ECO:0000313" key="3">
    <source>
        <dbReference type="Proteomes" id="UP000307217"/>
    </source>
</evidence>
<name>A0A5S3VBT7_9GAMM</name>
<dbReference type="InterPro" id="IPR038610">
    <property type="entry name" value="FliK-like_C_sf"/>
</dbReference>
<evidence type="ECO:0000259" key="1">
    <source>
        <dbReference type="Pfam" id="PF02120"/>
    </source>
</evidence>